<dbReference type="EMBL" id="FMAH01000003">
    <property type="protein sequence ID" value="SCB13343.1"/>
    <property type="molecule type" value="Genomic_DNA"/>
</dbReference>
<proteinExistence type="predicted"/>
<dbReference type="STRING" id="411945.GA0061102_10039"/>
<keyword evidence="3" id="KW-1185">Reference proteome</keyword>
<dbReference type="AlphaFoldDB" id="A0A1C3UCZ0"/>
<keyword evidence="1" id="KW-0812">Transmembrane</keyword>
<feature type="transmembrane region" description="Helical" evidence="1">
    <location>
        <begin position="81"/>
        <end position="105"/>
    </location>
</feature>
<reference evidence="3" key="1">
    <citation type="submission" date="2016-08" db="EMBL/GenBank/DDBJ databases">
        <authorList>
            <person name="Varghese N."/>
            <person name="Submissions Spin"/>
        </authorList>
    </citation>
    <scope>NUCLEOTIDE SEQUENCE [LARGE SCALE GENOMIC DNA]</scope>
    <source>
        <strain evidence="3">HAMBI 2971</strain>
    </source>
</reference>
<evidence type="ECO:0000256" key="1">
    <source>
        <dbReference type="SAM" id="Phobius"/>
    </source>
</evidence>
<dbReference type="Proteomes" id="UP000199435">
    <property type="component" value="Unassembled WGS sequence"/>
</dbReference>
<organism evidence="2 3">
    <name type="scientific">Rhizobium miluonense</name>
    <dbReference type="NCBI Taxonomy" id="411945"/>
    <lineage>
        <taxon>Bacteria</taxon>
        <taxon>Pseudomonadati</taxon>
        <taxon>Pseudomonadota</taxon>
        <taxon>Alphaproteobacteria</taxon>
        <taxon>Hyphomicrobiales</taxon>
        <taxon>Rhizobiaceae</taxon>
        <taxon>Rhizobium/Agrobacterium group</taxon>
        <taxon>Rhizobium</taxon>
    </lineage>
</organism>
<gene>
    <name evidence="2" type="ORF">GA0061102_10039</name>
</gene>
<dbReference type="RefSeq" id="WP_139115024.1">
    <property type="nucleotide sequence ID" value="NZ_FMAH01000003.1"/>
</dbReference>
<feature type="transmembrane region" description="Helical" evidence="1">
    <location>
        <begin position="43"/>
        <end position="61"/>
    </location>
</feature>
<accession>A0A1C3UCZ0</accession>
<dbReference type="OrthoDB" id="8403027at2"/>
<feature type="transmembrane region" description="Helical" evidence="1">
    <location>
        <begin position="12"/>
        <end position="31"/>
    </location>
</feature>
<keyword evidence="1" id="KW-0472">Membrane</keyword>
<keyword evidence="1" id="KW-1133">Transmembrane helix</keyword>
<protein>
    <recommendedName>
        <fullName evidence="4">DUF4281 domain-containing protein</fullName>
    </recommendedName>
</protein>
<evidence type="ECO:0000313" key="2">
    <source>
        <dbReference type="EMBL" id="SCB13343.1"/>
    </source>
</evidence>
<evidence type="ECO:0008006" key="4">
    <source>
        <dbReference type="Google" id="ProtNLM"/>
    </source>
</evidence>
<name>A0A1C3UCZ0_9HYPH</name>
<sequence length="120" mass="13452">MYYDPDYPTLLPPLIALPLILVLNILVPIAAFRRARAAERRKWLPHTLAFFWVLVSVYTFYLVGMPKLAADEEPGPGDGFLLLPVLLETAVITIGYLFALVWLLLSRLVGRNASRSQSPS</sequence>
<evidence type="ECO:0000313" key="3">
    <source>
        <dbReference type="Proteomes" id="UP000199435"/>
    </source>
</evidence>